<evidence type="ECO:0000256" key="4">
    <source>
        <dbReference type="ARBA" id="ARBA00022679"/>
    </source>
</evidence>
<dbReference type="STRING" id="1238182.C882_3651"/>
<comment type="caution">
    <text evidence="9">The sequence shown here is derived from an EMBL/GenBank/DDBJ whole genome shotgun (WGS) entry which is preliminary data.</text>
</comment>
<keyword evidence="4" id="KW-0808">Transferase</keyword>
<organism evidence="9 10">
    <name type="scientific">Caenispirillum salinarum AK4</name>
    <dbReference type="NCBI Taxonomy" id="1238182"/>
    <lineage>
        <taxon>Bacteria</taxon>
        <taxon>Pseudomonadati</taxon>
        <taxon>Pseudomonadota</taxon>
        <taxon>Alphaproteobacteria</taxon>
        <taxon>Rhodospirillales</taxon>
        <taxon>Novispirillaceae</taxon>
        <taxon>Caenispirillum</taxon>
    </lineage>
</organism>
<evidence type="ECO:0000256" key="7">
    <source>
        <dbReference type="ARBA" id="ARBA00022840"/>
    </source>
</evidence>
<reference evidence="9 10" key="1">
    <citation type="journal article" date="2013" name="Genome Announc.">
        <title>Draft Genome Sequence of an Alphaproteobacterium, Caenispirillum salinarum AK4(T), Isolated from a Solar Saltern.</title>
        <authorList>
            <person name="Khatri I."/>
            <person name="Singh A."/>
            <person name="Korpole S."/>
            <person name="Pinnaka A.K."/>
            <person name="Subramanian S."/>
        </authorList>
    </citation>
    <scope>NUCLEOTIDE SEQUENCE [LARGE SCALE GENOMIC DNA]</scope>
    <source>
        <strain evidence="9 10">AK4</strain>
    </source>
</reference>
<sequence>MAQDVDWERLYRETRHRIGNTMQMLLSLLRLQMRQGGDSSQATLQRLEVRMSAAAAAYALARVVPDDAEGGRVVVDFNALIADMAEEARRQVEPDMAPSLKTRLEPVEVSLEDAIPLAIAAMEVLVNAVEHGGPPITVVLGPGPESGWSRLVVEDGGTGVPAANLRKDGIGLRISQSLMRQVQGRLVLDEGPVRLEWPND</sequence>
<dbReference type="InterPro" id="IPR003594">
    <property type="entry name" value="HATPase_dom"/>
</dbReference>
<evidence type="ECO:0000313" key="9">
    <source>
        <dbReference type="EMBL" id="EKV31278.1"/>
    </source>
</evidence>
<dbReference type="EC" id="2.7.13.3" evidence="2"/>
<dbReference type="OrthoDB" id="7991996at2"/>
<protein>
    <recommendedName>
        <fullName evidence="2">histidine kinase</fullName>
        <ecNumber evidence="2">2.7.13.3</ecNumber>
    </recommendedName>
</protein>
<dbReference type="eggNOG" id="COG3920">
    <property type="taxonomic scope" value="Bacteria"/>
</dbReference>
<keyword evidence="3" id="KW-0597">Phosphoprotein</keyword>
<dbReference type="SMART" id="SM00387">
    <property type="entry name" value="HATPase_c"/>
    <property type="match status" value="1"/>
</dbReference>
<feature type="domain" description="Histidine kinase/HSP90-like ATPase" evidence="8">
    <location>
        <begin position="112"/>
        <end position="200"/>
    </location>
</feature>
<dbReference type="GO" id="GO:0004673">
    <property type="term" value="F:protein histidine kinase activity"/>
    <property type="evidence" value="ECO:0007669"/>
    <property type="project" value="UniProtKB-EC"/>
</dbReference>
<dbReference type="AlphaFoldDB" id="K9HLR3"/>
<evidence type="ECO:0000259" key="8">
    <source>
        <dbReference type="SMART" id="SM00387"/>
    </source>
</evidence>
<dbReference type="GO" id="GO:0005524">
    <property type="term" value="F:ATP binding"/>
    <property type="evidence" value="ECO:0007669"/>
    <property type="project" value="UniProtKB-KW"/>
</dbReference>
<accession>K9HLR3</accession>
<comment type="catalytic activity">
    <reaction evidence="1">
        <text>ATP + protein L-histidine = ADP + protein N-phospho-L-histidine.</text>
        <dbReference type="EC" id="2.7.13.3"/>
    </reaction>
</comment>
<name>K9HLR3_9PROT</name>
<keyword evidence="7" id="KW-0067">ATP-binding</keyword>
<dbReference type="PANTHER" id="PTHR41523">
    <property type="entry name" value="TWO-COMPONENT SYSTEM SENSOR PROTEIN"/>
    <property type="match status" value="1"/>
</dbReference>
<evidence type="ECO:0000313" key="10">
    <source>
        <dbReference type="Proteomes" id="UP000009881"/>
    </source>
</evidence>
<dbReference type="Gene3D" id="3.30.565.10">
    <property type="entry name" value="Histidine kinase-like ATPase, C-terminal domain"/>
    <property type="match status" value="1"/>
</dbReference>
<dbReference type="PANTHER" id="PTHR41523:SF8">
    <property type="entry name" value="ETHYLENE RESPONSE SENSOR PROTEIN"/>
    <property type="match status" value="1"/>
</dbReference>
<gene>
    <name evidence="9" type="ORF">C882_3651</name>
</gene>
<dbReference type="Pfam" id="PF02518">
    <property type="entry name" value="HATPase_c"/>
    <property type="match status" value="1"/>
</dbReference>
<dbReference type="InterPro" id="IPR011495">
    <property type="entry name" value="Sig_transdc_His_kin_sub2_dim/P"/>
</dbReference>
<dbReference type="Proteomes" id="UP000009881">
    <property type="component" value="Unassembled WGS sequence"/>
</dbReference>
<evidence type="ECO:0000256" key="6">
    <source>
        <dbReference type="ARBA" id="ARBA00022777"/>
    </source>
</evidence>
<proteinExistence type="predicted"/>
<keyword evidence="6 9" id="KW-0418">Kinase</keyword>
<evidence type="ECO:0000256" key="1">
    <source>
        <dbReference type="ARBA" id="ARBA00000085"/>
    </source>
</evidence>
<dbReference type="RefSeq" id="WP_009539759.1">
    <property type="nucleotide sequence ID" value="NZ_ANHY01000006.1"/>
</dbReference>
<dbReference type="EMBL" id="ANHY01000006">
    <property type="protein sequence ID" value="EKV31278.1"/>
    <property type="molecule type" value="Genomic_DNA"/>
</dbReference>
<evidence type="ECO:0000256" key="2">
    <source>
        <dbReference type="ARBA" id="ARBA00012438"/>
    </source>
</evidence>
<dbReference type="Pfam" id="PF07568">
    <property type="entry name" value="HisKA_2"/>
    <property type="match status" value="1"/>
</dbReference>
<keyword evidence="5" id="KW-0547">Nucleotide-binding</keyword>
<dbReference type="InterPro" id="IPR036890">
    <property type="entry name" value="HATPase_C_sf"/>
</dbReference>
<keyword evidence="10" id="KW-1185">Reference proteome</keyword>
<dbReference type="SUPFAM" id="SSF55874">
    <property type="entry name" value="ATPase domain of HSP90 chaperone/DNA topoisomerase II/histidine kinase"/>
    <property type="match status" value="1"/>
</dbReference>
<evidence type="ECO:0000256" key="3">
    <source>
        <dbReference type="ARBA" id="ARBA00022553"/>
    </source>
</evidence>
<evidence type="ECO:0000256" key="5">
    <source>
        <dbReference type="ARBA" id="ARBA00022741"/>
    </source>
</evidence>